<keyword evidence="1" id="KW-0812">Transmembrane</keyword>
<dbReference type="Proteomes" id="UP000326486">
    <property type="component" value="Segment"/>
</dbReference>
<proteinExistence type="predicted"/>
<organism evidence="2 3">
    <name type="scientific">Streptomyces phage Gilgamesh</name>
    <dbReference type="NCBI Taxonomy" id="2599890"/>
    <lineage>
        <taxon>Viruses</taxon>
        <taxon>Duplodnaviria</taxon>
        <taxon>Heunggongvirae</taxon>
        <taxon>Uroviricota</taxon>
        <taxon>Caudoviricetes</taxon>
        <taxon>Gilgameshvirus</taxon>
        <taxon>Gilgameshvirus gilgamesh</taxon>
    </lineage>
</organism>
<dbReference type="GeneID" id="80019109"/>
<evidence type="ECO:0000313" key="2">
    <source>
        <dbReference type="EMBL" id="QFG13239.1"/>
    </source>
</evidence>
<dbReference type="RefSeq" id="YP_010754515.1">
    <property type="nucleotide sequence ID" value="NC_073461.1"/>
</dbReference>
<accession>A0A5J6TTP4</accession>
<evidence type="ECO:0000313" key="3">
    <source>
        <dbReference type="Proteomes" id="UP000326486"/>
    </source>
</evidence>
<keyword evidence="3" id="KW-1185">Reference proteome</keyword>
<keyword evidence="1" id="KW-0472">Membrane</keyword>
<gene>
    <name evidence="2" type="primary">47</name>
    <name evidence="2" type="ORF">SEA_GILGAMESH_47</name>
</gene>
<name>A0A5J6TTP4_9CAUD</name>
<protein>
    <submittedName>
        <fullName evidence="2">Membrane protein</fullName>
    </submittedName>
</protein>
<dbReference type="KEGG" id="vg:80019109"/>
<evidence type="ECO:0000256" key="1">
    <source>
        <dbReference type="SAM" id="Phobius"/>
    </source>
</evidence>
<sequence>MRRIADFCRRNTSALLWGGWALFFAVYEAIALVNKKDDDTLSENTRKLFRIRTSKAGRAVFTVILGGGAAWFLLHILTETM</sequence>
<keyword evidence="1" id="KW-1133">Transmembrane helix</keyword>
<feature type="transmembrane region" description="Helical" evidence="1">
    <location>
        <begin position="55"/>
        <end position="77"/>
    </location>
</feature>
<dbReference type="EMBL" id="MN234216">
    <property type="protein sequence ID" value="QFG13239.1"/>
    <property type="molecule type" value="Genomic_DNA"/>
</dbReference>
<reference evidence="2 3" key="1">
    <citation type="submission" date="2019-07" db="EMBL/GenBank/DDBJ databases">
        <authorList>
            <person name="Almisry A."/>
            <person name="Mousa M."/>
            <person name="Gordon L.L."/>
            <person name="Lee M."/>
            <person name="Mandava P."/>
            <person name="Moxley J.T."/>
            <person name="Shaffer C.D."/>
            <person name="Weston-Hafer K.A."/>
            <person name="Garlena R.A."/>
            <person name="Russell D.A."/>
            <person name="Pope W.H."/>
            <person name="Jacobs-Sera D."/>
            <person name="Hatfull G.F."/>
        </authorList>
    </citation>
    <scope>NUCLEOTIDE SEQUENCE [LARGE SCALE GENOMIC DNA]</scope>
</reference>